<comment type="cofactor">
    <cofactor evidence="1">
        <name>FAD</name>
        <dbReference type="ChEBI" id="CHEBI:57692"/>
    </cofactor>
</comment>
<feature type="domain" description="NADH-rubredoxin oxidoreductase C-terminal" evidence="5">
    <location>
        <begin position="263"/>
        <end position="330"/>
    </location>
</feature>
<gene>
    <name evidence="6" type="ORF">ENH69_01470</name>
</gene>
<comment type="caution">
    <text evidence="6">The sequence shown here is derived from an EMBL/GenBank/DDBJ whole genome shotgun (WGS) entry which is preliminary data.</text>
</comment>
<dbReference type="PRINTS" id="PR00469">
    <property type="entry name" value="PNDRDTASEII"/>
</dbReference>
<evidence type="ECO:0000259" key="4">
    <source>
        <dbReference type="Pfam" id="PF07992"/>
    </source>
</evidence>
<evidence type="ECO:0000313" key="6">
    <source>
        <dbReference type="EMBL" id="HDZ49871.1"/>
    </source>
</evidence>
<dbReference type="InterPro" id="IPR041575">
    <property type="entry name" value="Rubredoxin_C"/>
</dbReference>
<dbReference type="Gene3D" id="3.30.390.30">
    <property type="match status" value="1"/>
</dbReference>
<dbReference type="InterPro" id="IPR023753">
    <property type="entry name" value="FAD/NAD-binding_dom"/>
</dbReference>
<name>A0A7C1MF24_UNCAE</name>
<dbReference type="Gene3D" id="3.50.50.60">
    <property type="entry name" value="FAD/NAD(P)-binding domain"/>
    <property type="match status" value="2"/>
</dbReference>
<dbReference type="PANTHER" id="PTHR43429">
    <property type="entry name" value="PYRIDINE NUCLEOTIDE-DISULFIDE OXIDOREDUCTASE DOMAIN-CONTAINING"/>
    <property type="match status" value="1"/>
</dbReference>
<dbReference type="PANTHER" id="PTHR43429:SF3">
    <property type="entry name" value="NITRITE REDUCTASE [NAD(P)H]"/>
    <property type="match status" value="1"/>
</dbReference>
<evidence type="ECO:0000256" key="2">
    <source>
        <dbReference type="ARBA" id="ARBA00022630"/>
    </source>
</evidence>
<dbReference type="InterPro" id="IPR036188">
    <property type="entry name" value="FAD/NAD-bd_sf"/>
</dbReference>
<feature type="non-terminal residue" evidence="6">
    <location>
        <position position="1"/>
    </location>
</feature>
<proteinExistence type="predicted"/>
<keyword evidence="3" id="KW-0274">FAD</keyword>
<organism evidence="6">
    <name type="scientific">Aerophobetes bacterium</name>
    <dbReference type="NCBI Taxonomy" id="2030807"/>
    <lineage>
        <taxon>Bacteria</taxon>
        <taxon>Candidatus Aerophobota</taxon>
    </lineage>
</organism>
<dbReference type="PRINTS" id="PR00368">
    <property type="entry name" value="FADPNR"/>
</dbReference>
<reference evidence="6" key="1">
    <citation type="journal article" date="2020" name="mSystems">
        <title>Genome- and Community-Level Interaction Insights into Carbon Utilization and Element Cycling Functions of Hydrothermarchaeota in Hydrothermal Sediment.</title>
        <authorList>
            <person name="Zhou Z."/>
            <person name="Liu Y."/>
            <person name="Xu W."/>
            <person name="Pan J."/>
            <person name="Luo Z.H."/>
            <person name="Li M."/>
        </authorList>
    </citation>
    <scope>NUCLEOTIDE SEQUENCE [LARGE SCALE GENOMIC DNA]</scope>
    <source>
        <strain evidence="6">HyVt-329</strain>
    </source>
</reference>
<evidence type="ECO:0000256" key="3">
    <source>
        <dbReference type="ARBA" id="ARBA00022827"/>
    </source>
</evidence>
<accession>A0A7C1MF24</accession>
<dbReference type="InterPro" id="IPR050260">
    <property type="entry name" value="FAD-bd_OxRdtase"/>
</dbReference>
<protein>
    <submittedName>
        <fullName evidence="6">NAD(P)/FAD-dependent oxidoreductase</fullName>
    </submittedName>
</protein>
<feature type="domain" description="FAD/NAD(P)-binding" evidence="4">
    <location>
        <begin position="7"/>
        <end position="242"/>
    </location>
</feature>
<evidence type="ECO:0000256" key="1">
    <source>
        <dbReference type="ARBA" id="ARBA00001974"/>
    </source>
</evidence>
<dbReference type="Pfam" id="PF18267">
    <property type="entry name" value="Rubredoxin_C"/>
    <property type="match status" value="1"/>
</dbReference>
<keyword evidence="2" id="KW-0285">Flavoprotein</keyword>
<dbReference type="Proteomes" id="UP000885667">
    <property type="component" value="Unassembled WGS sequence"/>
</dbReference>
<dbReference type="AlphaFoldDB" id="A0A7C1MF24"/>
<dbReference type="InterPro" id="IPR016156">
    <property type="entry name" value="FAD/NAD-linked_Rdtase_dimer_sf"/>
</dbReference>
<dbReference type="EMBL" id="DRFT01000102">
    <property type="protein sequence ID" value="HDZ49871.1"/>
    <property type="molecule type" value="Genomic_DNA"/>
</dbReference>
<dbReference type="GO" id="GO:0016491">
    <property type="term" value="F:oxidoreductase activity"/>
    <property type="evidence" value="ECO:0007669"/>
    <property type="project" value="InterPro"/>
</dbReference>
<evidence type="ECO:0000259" key="5">
    <source>
        <dbReference type="Pfam" id="PF18267"/>
    </source>
</evidence>
<sequence>VGTKLSQAAVELDMDKRIVELENKELVSYDKLLIATGGTPIIPQVEGKDLKGVFTFTKWDDVKRIKNFIETNLLKRAVVVGGGLIGLKATEALIELGLKVTVVELADRILSVTFDKRASQMVEDNLRERGIEIIFNNTVVQIEAEGSLNKGSWEKKRRVSGVVLRDKRKLASDLVIFAIGVKPNVSLVKDTPVKVNRGILVNQYMQTCVGNVYAAGDVAEAFDLVMGVTRPIPIWPNAYRQGSVAGCNMAGGLKEYQGGLAMNSIEICGISTISVGQTDPDEENYQVLQEYNRERREYKKIVLKDDFIVGAIFIGSIERAGIITAFIKERTNVRNFKDYLMREDFGLIYLPSDYRKHMVSGMGIEV</sequence>
<dbReference type="SUPFAM" id="SSF51905">
    <property type="entry name" value="FAD/NAD(P)-binding domain"/>
    <property type="match status" value="1"/>
</dbReference>
<dbReference type="Pfam" id="PF07992">
    <property type="entry name" value="Pyr_redox_2"/>
    <property type="match status" value="1"/>
</dbReference>